<dbReference type="InterPro" id="IPR009003">
    <property type="entry name" value="Peptidase_S1_PA"/>
</dbReference>
<dbReference type="GO" id="GO:0016485">
    <property type="term" value="P:protein processing"/>
    <property type="evidence" value="ECO:0007669"/>
    <property type="project" value="InterPro"/>
</dbReference>
<dbReference type="Proteomes" id="UP000023152">
    <property type="component" value="Unassembled WGS sequence"/>
</dbReference>
<dbReference type="InterPro" id="IPR043504">
    <property type="entry name" value="Peptidase_S1_PA_chymotrypsin"/>
</dbReference>
<sequence>MSLQEKLCGNVVTVVLALNDPKGLYNYNHAFTRRRRGWTTTSCSGLLFVHNKQYYIITDGNIFTPYLRAEDRDRVLTARKESPSNTSSKEDDCGLGTIGLEGINGWNDESNPMYTITMQIPSKREKYDGLCLNHFRCKLCSVYHFKSLQQSLYCAEKQSDAASIGYLPFLLDMTRNEYQLPFQLRLGLFALLRVNASHHSYLDQLIRESRFSVINIEQLCEKMRYVPSLPSFLPSHQNSSLTKQGDTIYSISNPFGTLCPEVLNNTYCHGVVSNVHVYKPQSNSSKVFDKDARMYLSDMKYLAGMEGGIVLDKKMDSLIGLLSLPLSFKHKTTRNHASSANHDNNEDRPFVVKEKDIDTFNIVNASSLCTIFPLQLMFEHWIWPLLHYQYQHPHLYSQRHFANSGFPHSTSSFLDNNTDPVSSQTRSLFNPTGLFRHSLHDLSNLQKDKDVSEIEHKMAKYIVPIGIGSHWGTGIIIARGGHILTNAHTVRSYLVNESAQDLATRIRLKDGYKVKVGIHSRKYPPSNRQVDDRTWFNADIKYISAGNSPWDLLWLQISSKNQRYPDMHLEWHDHFGITLPSKHHFQQIVSNYFSTNVFAIGFPLFTPELGLRRILTSGVISRAIFDENNECVCLRTSCSIHSGHSGGVICDEHGNWLGVITSNVVFDPSPLYYYDTWEKQHLLQSNFHHYKHHFQETNEKRLKTAKQDIEKLLSDPGLQMDRMLHPTLNQSIPFNVVLPFVQTIQQFYQAINPSSVSLYEDKLMEMLVPILKNLDQPNDNIDKVWSLQNREDWFQEQWFEQKLKNYVNKIPKQLLKSKI</sequence>
<dbReference type="EMBL" id="ASPP01007399">
    <property type="protein sequence ID" value="ETO27200.1"/>
    <property type="molecule type" value="Genomic_DNA"/>
</dbReference>
<proteinExistence type="predicted"/>
<dbReference type="AlphaFoldDB" id="X6NLN3"/>
<organism evidence="1 2">
    <name type="scientific">Reticulomyxa filosa</name>
    <dbReference type="NCBI Taxonomy" id="46433"/>
    <lineage>
        <taxon>Eukaryota</taxon>
        <taxon>Sar</taxon>
        <taxon>Rhizaria</taxon>
        <taxon>Retaria</taxon>
        <taxon>Foraminifera</taxon>
        <taxon>Monothalamids</taxon>
        <taxon>Reticulomyxidae</taxon>
        <taxon>Reticulomyxa</taxon>
    </lineage>
</organism>
<dbReference type="SUPFAM" id="SSF50494">
    <property type="entry name" value="Trypsin-like serine proteases"/>
    <property type="match status" value="1"/>
</dbReference>
<dbReference type="GO" id="GO:0004252">
    <property type="term" value="F:serine-type endopeptidase activity"/>
    <property type="evidence" value="ECO:0007669"/>
    <property type="project" value="InterPro"/>
</dbReference>
<gene>
    <name evidence="1" type="ORF">RFI_09932</name>
</gene>
<evidence type="ECO:0000313" key="2">
    <source>
        <dbReference type="Proteomes" id="UP000023152"/>
    </source>
</evidence>
<accession>X6NLN3</accession>
<dbReference type="InterPro" id="IPR039245">
    <property type="entry name" value="TYSND1/DEG15"/>
</dbReference>
<name>X6NLN3_RETFI</name>
<evidence type="ECO:0000313" key="1">
    <source>
        <dbReference type="EMBL" id="ETO27200.1"/>
    </source>
</evidence>
<reference evidence="1 2" key="1">
    <citation type="journal article" date="2013" name="Curr. Biol.">
        <title>The Genome of the Foraminiferan Reticulomyxa filosa.</title>
        <authorList>
            <person name="Glockner G."/>
            <person name="Hulsmann N."/>
            <person name="Schleicher M."/>
            <person name="Noegel A.A."/>
            <person name="Eichinger L."/>
            <person name="Gallinger C."/>
            <person name="Pawlowski J."/>
            <person name="Sierra R."/>
            <person name="Euteneuer U."/>
            <person name="Pillet L."/>
            <person name="Moustafa A."/>
            <person name="Platzer M."/>
            <person name="Groth M."/>
            <person name="Szafranski K."/>
            <person name="Schliwa M."/>
        </authorList>
    </citation>
    <scope>NUCLEOTIDE SEQUENCE [LARGE SCALE GENOMIC DNA]</scope>
</reference>
<comment type="caution">
    <text evidence="1">The sequence shown here is derived from an EMBL/GenBank/DDBJ whole genome shotgun (WGS) entry which is preliminary data.</text>
</comment>
<protein>
    <submittedName>
        <fullName evidence="1">Uncharacterized protein</fullName>
    </submittedName>
</protein>
<dbReference type="PANTHER" id="PTHR21004:SF0">
    <property type="entry name" value="PEROXISOMAL LEADER PEPTIDE-PROCESSING PROTEASE"/>
    <property type="match status" value="1"/>
</dbReference>
<keyword evidence="2" id="KW-1185">Reference proteome</keyword>
<dbReference type="Pfam" id="PF13365">
    <property type="entry name" value="Trypsin_2"/>
    <property type="match status" value="1"/>
</dbReference>
<dbReference type="GO" id="GO:0005777">
    <property type="term" value="C:peroxisome"/>
    <property type="evidence" value="ECO:0007669"/>
    <property type="project" value="InterPro"/>
</dbReference>
<dbReference type="OrthoDB" id="17845at2759"/>
<dbReference type="Gene3D" id="2.40.10.10">
    <property type="entry name" value="Trypsin-like serine proteases"/>
    <property type="match status" value="3"/>
</dbReference>
<dbReference type="PANTHER" id="PTHR21004">
    <property type="entry name" value="SERINE PROTEASE-RELATED"/>
    <property type="match status" value="1"/>
</dbReference>